<dbReference type="Proteomes" id="UP000434925">
    <property type="component" value="Unassembled WGS sequence"/>
</dbReference>
<dbReference type="InterPro" id="IPR002110">
    <property type="entry name" value="Ankyrin_rpt"/>
</dbReference>
<organism evidence="5 6">
    <name type="scientific">Pseudomonas lini</name>
    <dbReference type="NCBI Taxonomy" id="163011"/>
    <lineage>
        <taxon>Bacteria</taxon>
        <taxon>Pseudomonadati</taxon>
        <taxon>Pseudomonadota</taxon>
        <taxon>Gammaproteobacteria</taxon>
        <taxon>Pseudomonadales</taxon>
        <taxon>Pseudomonadaceae</taxon>
        <taxon>Pseudomonas</taxon>
    </lineage>
</organism>
<feature type="repeat" description="ANK" evidence="3">
    <location>
        <begin position="85"/>
        <end position="113"/>
    </location>
</feature>
<protein>
    <submittedName>
        <fullName evidence="4 5">Ankyrin repeat</fullName>
    </submittedName>
</protein>
<dbReference type="Pfam" id="PF12796">
    <property type="entry name" value="Ank_2"/>
    <property type="match status" value="1"/>
</dbReference>
<evidence type="ECO:0000313" key="5">
    <source>
        <dbReference type="EMBL" id="SDS29138.1"/>
    </source>
</evidence>
<keyword evidence="2 3" id="KW-0040">ANK repeat</keyword>
<gene>
    <name evidence="4" type="ORF">F7R14_30515</name>
    <name evidence="5" type="ORF">SAMN04490191_1130</name>
</gene>
<dbReference type="PANTHER" id="PTHR24171:SF10">
    <property type="entry name" value="ANKYRIN REPEAT DOMAIN-CONTAINING PROTEIN 29-LIKE"/>
    <property type="match status" value="1"/>
</dbReference>
<evidence type="ECO:0000313" key="7">
    <source>
        <dbReference type="Proteomes" id="UP000434925"/>
    </source>
</evidence>
<reference evidence="4 7" key="3">
    <citation type="submission" date="2019-09" db="EMBL/GenBank/DDBJ databases">
        <title>Draft genome sequences of 48 bacterial type strains from the CCUG.</title>
        <authorList>
            <person name="Tunovic T."/>
            <person name="Pineiro-Iglesias B."/>
            <person name="Unosson C."/>
            <person name="Inganas E."/>
            <person name="Ohlen M."/>
            <person name="Cardew S."/>
            <person name="Jensie-Markopoulos S."/>
            <person name="Salva-Serra F."/>
            <person name="Jaen-Luchoro D."/>
            <person name="Karlsson R."/>
            <person name="Svensson-Stadler L."/>
            <person name="Chun J."/>
            <person name="Moore E."/>
        </authorList>
    </citation>
    <scope>NUCLEOTIDE SEQUENCE [LARGE SCALE GENOMIC DNA]</scope>
    <source>
        <strain evidence="4 7">CCUG 51522</strain>
    </source>
</reference>
<accession>A0A0J6H1S0</accession>
<dbReference type="SUPFAM" id="SSF48403">
    <property type="entry name" value="Ankyrin repeat"/>
    <property type="match status" value="1"/>
</dbReference>
<dbReference type="PATRIC" id="fig|163011.3.peg.926"/>
<dbReference type="RefSeq" id="WP_048397916.1">
    <property type="nucleotide sequence ID" value="NZ_JYLB01000019.1"/>
</dbReference>
<dbReference type="PANTHER" id="PTHR24171">
    <property type="entry name" value="ANKYRIN REPEAT DOMAIN-CONTAINING PROTEIN 39-RELATED"/>
    <property type="match status" value="1"/>
</dbReference>
<dbReference type="EMBL" id="LT629746">
    <property type="protein sequence ID" value="SDS29138.1"/>
    <property type="molecule type" value="Genomic_DNA"/>
</dbReference>
<dbReference type="Proteomes" id="UP000182814">
    <property type="component" value="Chromosome I"/>
</dbReference>
<dbReference type="PROSITE" id="PS50088">
    <property type="entry name" value="ANK_REPEAT"/>
    <property type="match status" value="1"/>
</dbReference>
<dbReference type="AlphaFoldDB" id="A0A0J6H1S0"/>
<dbReference type="PROSITE" id="PS50297">
    <property type="entry name" value="ANK_REP_REGION"/>
    <property type="match status" value="1"/>
</dbReference>
<evidence type="ECO:0000256" key="3">
    <source>
        <dbReference type="PROSITE-ProRule" id="PRU00023"/>
    </source>
</evidence>
<sequence length="382" mass="41751">MTSLEKTYGTNAPLVRELYAHIETGNIELLRAQLDAHPELLAPPRYDLLSYPGLLHHAAERNQVAVCALLVDLGIDLDQPTAGSGNTTALALAAKNGHLETVRWLLEAGADVNGSPLSVASPLITAVTFGQKETVDLLLKYHPDVNRLHAKLNRTALDLAQSWSFPEIFNCLKAQGAISAVEKAPDEETLPGAGIIDFVCRTAGWVLPKELIPQSGSLEVNFRVSCIANKNDFKLLFTVGLFVEKPRTELFICLPGSWRLPKKGFAIDSPWMFPQAVLTVLSEKTLKDSPLTEGQVILRTDKAFSQLGWPADIEALIVVDKIWNTTGDAEIEDHEDSVKLYVLTPLKLTKKGPPEGDALASLLEKKRKASWKSVALTSPLQN</sequence>
<evidence type="ECO:0000256" key="2">
    <source>
        <dbReference type="ARBA" id="ARBA00023043"/>
    </source>
</evidence>
<keyword evidence="1" id="KW-0677">Repeat</keyword>
<dbReference type="InterPro" id="IPR036770">
    <property type="entry name" value="Ankyrin_rpt-contain_sf"/>
</dbReference>
<evidence type="ECO:0000313" key="4">
    <source>
        <dbReference type="EMBL" id="KAB0495549.1"/>
    </source>
</evidence>
<keyword evidence="6" id="KW-1185">Reference proteome</keyword>
<evidence type="ECO:0000256" key="1">
    <source>
        <dbReference type="ARBA" id="ARBA00022737"/>
    </source>
</evidence>
<evidence type="ECO:0000313" key="6">
    <source>
        <dbReference type="Proteomes" id="UP000182814"/>
    </source>
</evidence>
<dbReference type="Gene3D" id="1.25.40.20">
    <property type="entry name" value="Ankyrin repeat-containing domain"/>
    <property type="match status" value="1"/>
</dbReference>
<dbReference type="EMBL" id="VZPO01000020">
    <property type="protein sequence ID" value="KAB0495549.1"/>
    <property type="molecule type" value="Genomic_DNA"/>
</dbReference>
<name>A0A0J6H1S0_9PSED</name>
<reference evidence="5" key="2">
    <citation type="submission" date="2016-10" db="EMBL/GenBank/DDBJ databases">
        <authorList>
            <person name="de Groot N.N."/>
        </authorList>
    </citation>
    <scope>NUCLEOTIDE SEQUENCE [LARGE SCALE GENOMIC DNA]</scope>
    <source>
        <strain evidence="5">BS3782</strain>
    </source>
</reference>
<dbReference type="SMART" id="SM00248">
    <property type="entry name" value="ANK"/>
    <property type="match status" value="3"/>
</dbReference>
<proteinExistence type="predicted"/>
<reference evidence="6" key="1">
    <citation type="submission" date="2016-10" db="EMBL/GenBank/DDBJ databases">
        <authorList>
            <person name="Varghese N."/>
            <person name="Submissions S."/>
        </authorList>
    </citation>
    <scope>NUCLEOTIDE SEQUENCE [LARGE SCALE GENOMIC DNA]</scope>
    <source>
        <strain evidence="6">BS3782</strain>
    </source>
</reference>